<name>A0A9D1HCM8_9FIRM</name>
<dbReference type="Pfam" id="PF05345">
    <property type="entry name" value="He_PIG"/>
    <property type="match status" value="1"/>
</dbReference>
<accession>A0A9D1HCM8</accession>
<keyword evidence="1" id="KW-0472">Membrane</keyword>
<sequence length="323" mass="35139">MSLNESTGEISGTPAAAGKYTFDVEAENDYGSETRQLTIGIKAAPTGAVSVSVTPDAIRLPSVMEGYEPQEPKYITIKNTGDQTIQLKEYGKDPWLVITLDKTTLKPDEEATMTIKLKDGLSAETRSTLKAFLSYIGEDGTKGQAHFKITYEVKHDMDRIDAKEPTHLEDGNIEYWYCAYCKKYYADGAGANELKLEEIIIPKLKDHTVDGTGWHSDETNHWNTCACGEKLNKTAHTFMWVIDKKATASEAGSKHEECTVCGYAKTAVEIPATGASGSSGTGDDSNIILWIMLMAVSAVGAVGAVICARKKDTVKEDSNNSDK</sequence>
<dbReference type="InterPro" id="IPR013783">
    <property type="entry name" value="Ig-like_fold"/>
</dbReference>
<proteinExistence type="predicted"/>
<gene>
    <name evidence="2" type="ORF">IAD12_04930</name>
</gene>
<evidence type="ECO:0000313" key="3">
    <source>
        <dbReference type="Proteomes" id="UP000824159"/>
    </source>
</evidence>
<dbReference type="Gene3D" id="2.60.40.10">
    <property type="entry name" value="Immunoglobulins"/>
    <property type="match status" value="1"/>
</dbReference>
<reference evidence="2" key="1">
    <citation type="submission" date="2020-10" db="EMBL/GenBank/DDBJ databases">
        <authorList>
            <person name="Gilroy R."/>
        </authorList>
    </citation>
    <scope>NUCLEOTIDE SEQUENCE</scope>
    <source>
        <strain evidence="2">CHK176-22527</strain>
    </source>
</reference>
<comment type="caution">
    <text evidence="2">The sequence shown here is derived from an EMBL/GenBank/DDBJ whole genome shotgun (WGS) entry which is preliminary data.</text>
</comment>
<reference evidence="2" key="2">
    <citation type="journal article" date="2021" name="PeerJ">
        <title>Extensive microbial diversity within the chicken gut microbiome revealed by metagenomics and culture.</title>
        <authorList>
            <person name="Gilroy R."/>
            <person name="Ravi A."/>
            <person name="Getino M."/>
            <person name="Pursley I."/>
            <person name="Horton D.L."/>
            <person name="Alikhan N.F."/>
            <person name="Baker D."/>
            <person name="Gharbi K."/>
            <person name="Hall N."/>
            <person name="Watson M."/>
            <person name="Adriaenssens E.M."/>
            <person name="Foster-Nyarko E."/>
            <person name="Jarju S."/>
            <person name="Secka A."/>
            <person name="Antonio M."/>
            <person name="Oren A."/>
            <person name="Chaudhuri R.R."/>
            <person name="La Ragione R."/>
            <person name="Hildebrand F."/>
            <person name="Pallen M.J."/>
        </authorList>
    </citation>
    <scope>NUCLEOTIDE SEQUENCE</scope>
    <source>
        <strain evidence="2">CHK176-22527</strain>
    </source>
</reference>
<evidence type="ECO:0000256" key="1">
    <source>
        <dbReference type="SAM" id="Phobius"/>
    </source>
</evidence>
<keyword evidence="1" id="KW-0812">Transmembrane</keyword>
<dbReference type="Proteomes" id="UP000824159">
    <property type="component" value="Unassembled WGS sequence"/>
</dbReference>
<organism evidence="2 3">
    <name type="scientific">Candidatus Allocopromorpha excrementavium</name>
    <dbReference type="NCBI Taxonomy" id="2840741"/>
    <lineage>
        <taxon>Bacteria</taxon>
        <taxon>Bacillati</taxon>
        <taxon>Bacillota</taxon>
        <taxon>Clostridia</taxon>
        <taxon>Eubacteriales</taxon>
        <taxon>Eubacteriaceae</taxon>
        <taxon>Eubacteriaceae incertae sedis</taxon>
        <taxon>Candidatus Allocopromorpha</taxon>
    </lineage>
</organism>
<feature type="transmembrane region" description="Helical" evidence="1">
    <location>
        <begin position="287"/>
        <end position="308"/>
    </location>
</feature>
<protein>
    <submittedName>
        <fullName evidence="2">Ig domain-containing protein</fullName>
    </submittedName>
</protein>
<evidence type="ECO:0000313" key="2">
    <source>
        <dbReference type="EMBL" id="HIT99581.1"/>
    </source>
</evidence>
<dbReference type="AlphaFoldDB" id="A0A9D1HCM8"/>
<keyword evidence="1" id="KW-1133">Transmembrane helix</keyword>
<dbReference type="EMBL" id="DVLX01000059">
    <property type="protein sequence ID" value="HIT99581.1"/>
    <property type="molecule type" value="Genomic_DNA"/>
</dbReference>